<dbReference type="GO" id="GO:0006777">
    <property type="term" value="P:Mo-molybdopterin cofactor biosynthetic process"/>
    <property type="evidence" value="ECO:0007669"/>
    <property type="project" value="UniProtKB-UniRule"/>
</dbReference>
<feature type="active site" evidence="6">
    <location>
        <position position="140"/>
    </location>
</feature>
<organism evidence="9 10">
    <name type="scientific">Microbacterium azadirachtae</name>
    <dbReference type="NCBI Taxonomy" id="582680"/>
    <lineage>
        <taxon>Bacteria</taxon>
        <taxon>Bacillati</taxon>
        <taxon>Actinomycetota</taxon>
        <taxon>Actinomycetes</taxon>
        <taxon>Micrococcales</taxon>
        <taxon>Microbacteriaceae</taxon>
        <taxon>Microbacterium</taxon>
    </lineage>
</organism>
<keyword evidence="5 6" id="KW-0456">Lyase</keyword>
<dbReference type="NCBIfam" id="NF006870">
    <property type="entry name" value="PRK09364.1"/>
    <property type="match status" value="1"/>
</dbReference>
<proteinExistence type="inferred from homology"/>
<dbReference type="Proteomes" id="UP000033448">
    <property type="component" value="Unassembled WGS sequence"/>
</dbReference>
<evidence type="ECO:0000256" key="6">
    <source>
        <dbReference type="HAMAP-Rule" id="MF_01224"/>
    </source>
</evidence>
<dbReference type="GO" id="GO:0061799">
    <property type="term" value="F:cyclic pyranopterin monophosphate synthase activity"/>
    <property type="evidence" value="ECO:0007669"/>
    <property type="project" value="UniProtKB-UniRule"/>
</dbReference>
<gene>
    <name evidence="6 9" type="primary">moaC</name>
    <name evidence="9" type="ORF">RL72_00865</name>
</gene>
<evidence type="ECO:0000256" key="1">
    <source>
        <dbReference type="ARBA" id="ARBA00001637"/>
    </source>
</evidence>
<dbReference type="AlphaFoldDB" id="A0A0F0L527"/>
<comment type="pathway">
    <text evidence="2 6">Cofactor biosynthesis; molybdopterin biosynthesis.</text>
</comment>
<reference evidence="9 10" key="1">
    <citation type="submission" date="2015-02" db="EMBL/GenBank/DDBJ databases">
        <title>Draft genome sequences of ten Microbacterium spp. with emphasis on heavy metal contaminated environments.</title>
        <authorList>
            <person name="Corretto E."/>
        </authorList>
    </citation>
    <scope>NUCLEOTIDE SEQUENCE [LARGE SCALE GENOMIC DNA]</scope>
    <source>
        <strain evidence="9 10">DSM 23848</strain>
    </source>
</reference>
<evidence type="ECO:0000256" key="3">
    <source>
        <dbReference type="ARBA" id="ARBA00012575"/>
    </source>
</evidence>
<sequence length="170" mass="17915">MKGSVFQDEPEETSMSDLTHLRPDGSAHMVDVTDKAVTRREARAQAVLQTTTEVVAKIADGTLPKGEALGTARIAGIMGAKQTSALIPLCHPLPLSRVEIDLIPEGDRVRILATAVTKGVTGVEMEALTAASVAALTLYDMIKAVDKHAVIGDIRVLAKSGGKSGDWTTE</sequence>
<dbReference type="Pfam" id="PF01967">
    <property type="entry name" value="MoaC"/>
    <property type="match status" value="1"/>
</dbReference>
<dbReference type="InterPro" id="IPR047594">
    <property type="entry name" value="MoaC_bact/euk"/>
</dbReference>
<dbReference type="InterPro" id="IPR050105">
    <property type="entry name" value="MoCo_biosynth_MoaA/MoaC"/>
</dbReference>
<evidence type="ECO:0000256" key="4">
    <source>
        <dbReference type="ARBA" id="ARBA00023150"/>
    </source>
</evidence>
<feature type="region of interest" description="Disordered" evidence="7">
    <location>
        <begin position="1"/>
        <end position="25"/>
    </location>
</feature>
<comment type="similarity">
    <text evidence="6">Belongs to the MoaC family.</text>
</comment>
<dbReference type="Gene3D" id="3.30.70.640">
    <property type="entry name" value="Molybdopterin cofactor biosynthesis C (MoaC) domain"/>
    <property type="match status" value="1"/>
</dbReference>
<evidence type="ECO:0000313" key="10">
    <source>
        <dbReference type="Proteomes" id="UP000033448"/>
    </source>
</evidence>
<comment type="catalytic activity">
    <reaction evidence="1 6">
        <text>(8S)-3',8-cyclo-7,8-dihydroguanosine 5'-triphosphate = cyclic pyranopterin phosphate + diphosphate</text>
        <dbReference type="Rhea" id="RHEA:49580"/>
        <dbReference type="ChEBI" id="CHEBI:33019"/>
        <dbReference type="ChEBI" id="CHEBI:59648"/>
        <dbReference type="ChEBI" id="CHEBI:131766"/>
        <dbReference type="EC" id="4.6.1.17"/>
    </reaction>
</comment>
<accession>A0A0F0L527</accession>
<dbReference type="InterPro" id="IPR036522">
    <property type="entry name" value="MoaC_sf"/>
</dbReference>
<feature type="binding site" evidence="6">
    <location>
        <begin position="125"/>
        <end position="126"/>
    </location>
    <ligand>
        <name>substrate</name>
    </ligand>
</feature>
<comment type="function">
    <text evidence="6">Catalyzes the conversion of (8S)-3',8-cyclo-7,8-dihydroguanosine 5'-triphosphate to cyclic pyranopterin monophosphate (cPMP).</text>
</comment>
<name>A0A0F0L527_9MICO</name>
<dbReference type="UniPathway" id="UPA00344"/>
<feature type="domain" description="Molybdopterin cofactor biosynthesis C (MoaC)" evidence="8">
    <location>
        <begin position="29"/>
        <end position="162"/>
    </location>
</feature>
<comment type="caution">
    <text evidence="9">The sequence shown here is derived from an EMBL/GenBank/DDBJ whole genome shotgun (WGS) entry which is preliminary data.</text>
</comment>
<evidence type="ECO:0000313" key="9">
    <source>
        <dbReference type="EMBL" id="KJL26646.1"/>
    </source>
</evidence>
<evidence type="ECO:0000256" key="2">
    <source>
        <dbReference type="ARBA" id="ARBA00005046"/>
    </source>
</evidence>
<keyword evidence="4 6" id="KW-0501">Molybdenum cofactor biosynthesis</keyword>
<evidence type="ECO:0000256" key="5">
    <source>
        <dbReference type="ARBA" id="ARBA00023239"/>
    </source>
</evidence>
<dbReference type="PATRIC" id="fig|582680.7.peg.895"/>
<dbReference type="HAMAP" id="MF_01224_B">
    <property type="entry name" value="MoaC_B"/>
    <property type="match status" value="1"/>
</dbReference>
<dbReference type="NCBIfam" id="TIGR00581">
    <property type="entry name" value="moaC"/>
    <property type="match status" value="1"/>
</dbReference>
<dbReference type="InterPro" id="IPR023045">
    <property type="entry name" value="MoaC"/>
</dbReference>
<dbReference type="EMBL" id="JYIT01000062">
    <property type="protein sequence ID" value="KJL26646.1"/>
    <property type="molecule type" value="Genomic_DNA"/>
</dbReference>
<feature type="binding site" evidence="6">
    <location>
        <begin position="89"/>
        <end position="91"/>
    </location>
    <ligand>
        <name>substrate</name>
    </ligand>
</feature>
<dbReference type="SUPFAM" id="SSF55040">
    <property type="entry name" value="Molybdenum cofactor biosynthesis protein C, MoaC"/>
    <property type="match status" value="1"/>
</dbReference>
<keyword evidence="10" id="KW-1185">Reference proteome</keyword>
<dbReference type="EC" id="4.6.1.17" evidence="3 6"/>
<protein>
    <recommendedName>
        <fullName evidence="3 6">Cyclic pyranopterin monophosphate synthase</fullName>
        <ecNumber evidence="3 6">4.6.1.17</ecNumber>
    </recommendedName>
    <alternativeName>
        <fullName evidence="6">Molybdenum cofactor biosynthesis protein C</fullName>
    </alternativeName>
</protein>
<comment type="subunit">
    <text evidence="6">Homohexamer; trimer of dimers.</text>
</comment>
<evidence type="ECO:0000259" key="8">
    <source>
        <dbReference type="Pfam" id="PF01967"/>
    </source>
</evidence>
<evidence type="ECO:0000256" key="7">
    <source>
        <dbReference type="SAM" id="MobiDB-lite"/>
    </source>
</evidence>
<dbReference type="PANTHER" id="PTHR22960">
    <property type="entry name" value="MOLYBDOPTERIN COFACTOR SYNTHESIS PROTEIN A"/>
    <property type="match status" value="1"/>
</dbReference>
<dbReference type="InterPro" id="IPR002820">
    <property type="entry name" value="Mopterin_CF_biosynth-C_dom"/>
</dbReference>
<dbReference type="CDD" id="cd01420">
    <property type="entry name" value="MoaC_PE"/>
    <property type="match status" value="1"/>
</dbReference>